<name>A0A167VRP0_9HYPO</name>
<feature type="compositionally biased region" description="Basic and acidic residues" evidence="1">
    <location>
        <begin position="296"/>
        <end position="307"/>
    </location>
</feature>
<feature type="compositionally biased region" description="Polar residues" evidence="1">
    <location>
        <begin position="86"/>
        <end position="98"/>
    </location>
</feature>
<evidence type="ECO:0000256" key="1">
    <source>
        <dbReference type="SAM" id="MobiDB-lite"/>
    </source>
</evidence>
<evidence type="ECO:0000313" key="3">
    <source>
        <dbReference type="Proteomes" id="UP000078544"/>
    </source>
</evidence>
<feature type="region of interest" description="Disordered" evidence="1">
    <location>
        <begin position="480"/>
        <end position="506"/>
    </location>
</feature>
<feature type="compositionally biased region" description="Basic residues" evidence="1">
    <location>
        <begin position="224"/>
        <end position="234"/>
    </location>
</feature>
<dbReference type="OrthoDB" id="3882058at2759"/>
<evidence type="ECO:0008006" key="4">
    <source>
        <dbReference type="Google" id="ProtNLM"/>
    </source>
</evidence>
<dbReference type="AlphaFoldDB" id="A0A167VRP0"/>
<gene>
    <name evidence="2" type="ORF">AAL_08242</name>
</gene>
<reference evidence="2 3" key="1">
    <citation type="journal article" date="2016" name="Genome Biol. Evol.">
        <title>Divergent and convergent evolution of fungal pathogenicity.</title>
        <authorList>
            <person name="Shang Y."/>
            <person name="Xiao G."/>
            <person name="Zheng P."/>
            <person name="Cen K."/>
            <person name="Zhan S."/>
            <person name="Wang C."/>
        </authorList>
    </citation>
    <scope>NUCLEOTIDE SEQUENCE [LARGE SCALE GENOMIC DNA]</scope>
    <source>
        <strain evidence="2 3">RCEF 2490</strain>
    </source>
</reference>
<feature type="region of interest" description="Disordered" evidence="1">
    <location>
        <begin position="296"/>
        <end position="383"/>
    </location>
</feature>
<accession>A0A167VRP0</accession>
<feature type="region of interest" description="Disordered" evidence="1">
    <location>
        <begin position="224"/>
        <end position="269"/>
    </location>
</feature>
<keyword evidence="3" id="KW-1185">Reference proteome</keyword>
<feature type="compositionally biased region" description="Low complexity" evidence="1">
    <location>
        <begin position="338"/>
        <end position="350"/>
    </location>
</feature>
<feature type="compositionally biased region" description="Polar residues" evidence="1">
    <location>
        <begin position="363"/>
        <end position="379"/>
    </location>
</feature>
<evidence type="ECO:0000313" key="2">
    <source>
        <dbReference type="EMBL" id="KZZ87911.1"/>
    </source>
</evidence>
<dbReference type="Proteomes" id="UP000078544">
    <property type="component" value="Unassembled WGS sequence"/>
</dbReference>
<organism evidence="2 3">
    <name type="scientific">Moelleriella libera RCEF 2490</name>
    <dbReference type="NCBI Taxonomy" id="1081109"/>
    <lineage>
        <taxon>Eukaryota</taxon>
        <taxon>Fungi</taxon>
        <taxon>Dikarya</taxon>
        <taxon>Ascomycota</taxon>
        <taxon>Pezizomycotina</taxon>
        <taxon>Sordariomycetes</taxon>
        <taxon>Hypocreomycetidae</taxon>
        <taxon>Hypocreales</taxon>
        <taxon>Clavicipitaceae</taxon>
        <taxon>Moelleriella</taxon>
    </lineage>
</organism>
<feature type="compositionally biased region" description="Low complexity" evidence="1">
    <location>
        <begin position="247"/>
        <end position="263"/>
    </location>
</feature>
<sequence>MSPRLKASLLPQLVQRRQVADAPLSYMAGPDLKDLSCVYYTTTNSSSSDLTSPVTPVFSPKGHRRFSSSTSSLDVPLLVPPECPSSPAQNQGTSSSVRQLADVEEEPVQSAAGRVATPSSDASGLYKCLCTPGPVVPAVPQSCARLTLTESHPTGDHLCTHSSSSEAICPDDVVTEFDFDYDVGFLSDGEITADASCPRKRANATESSTFLDFATKIARMPTIRRWRSAKRTPRKASPTTCPSSEKAWSSKTQSSRSSSASASQHYLPDSMTESSLYSLDDDDDADETGLGLDMTLEDRSHLERDRAQATTPLLPPLLTDVFASPPKESPLQSPKVESSPVPDVPLSPSLATPPQYGRPPLSTRPSMTSLRKVSSTGEQTPGLLPTIMQEHDEWADRLGHANFTIIPEPYELENFEPETITQFDKDWELSRVNYTRHLVRTGENYGQTSKIFALTQAKWAEIDRKWNMTIDEVIKHTCHTEQGSAPASRDQSRGRGRGRSCSSNAAATARLTAQDAETQWRRLEDCLPSAVPQILESLNRSGKFPGRLADGEFVGPMRRDTAMPRARSEDTKNRFWRNLVYKVALRK</sequence>
<dbReference type="EMBL" id="AZGY01000033">
    <property type="protein sequence ID" value="KZZ87911.1"/>
    <property type="molecule type" value="Genomic_DNA"/>
</dbReference>
<feature type="region of interest" description="Disordered" evidence="1">
    <location>
        <begin position="59"/>
        <end position="119"/>
    </location>
</feature>
<proteinExistence type="predicted"/>
<feature type="compositionally biased region" description="Low complexity" evidence="1">
    <location>
        <begin position="310"/>
        <end position="319"/>
    </location>
</feature>
<protein>
    <recommendedName>
        <fullName evidence="4">Only prolin and serin are matching in the corresponding protein</fullName>
    </recommendedName>
</protein>
<comment type="caution">
    <text evidence="2">The sequence shown here is derived from an EMBL/GenBank/DDBJ whole genome shotgun (WGS) entry which is preliminary data.</text>
</comment>